<proteinExistence type="predicted"/>
<evidence type="ECO:0008006" key="5">
    <source>
        <dbReference type="Google" id="ProtNLM"/>
    </source>
</evidence>
<evidence type="ECO:0000256" key="1">
    <source>
        <dbReference type="SAM" id="MobiDB-lite"/>
    </source>
</evidence>
<feature type="transmembrane region" description="Helical" evidence="2">
    <location>
        <begin position="113"/>
        <end position="132"/>
    </location>
</feature>
<keyword evidence="4" id="KW-1185">Reference proteome</keyword>
<feature type="transmembrane region" description="Helical" evidence="2">
    <location>
        <begin position="71"/>
        <end position="93"/>
    </location>
</feature>
<comment type="caution">
    <text evidence="3">The sequence shown here is derived from an EMBL/GenBank/DDBJ whole genome shotgun (WGS) entry which is preliminary data.</text>
</comment>
<dbReference type="Proteomes" id="UP000305233">
    <property type="component" value="Unassembled WGS sequence"/>
</dbReference>
<evidence type="ECO:0000313" key="4">
    <source>
        <dbReference type="Proteomes" id="UP000305233"/>
    </source>
</evidence>
<reference evidence="3 4" key="1">
    <citation type="submission" date="2019-04" db="EMBL/GenBank/DDBJ databases">
        <authorList>
            <person name="Liu Q."/>
            <person name="Xin Y.-H."/>
        </authorList>
    </citation>
    <scope>NUCLEOTIDE SEQUENCE [LARGE SCALE GENOMIC DNA]</scope>
    <source>
        <strain evidence="3 4">AM23</strain>
    </source>
</reference>
<keyword evidence="2" id="KW-0472">Membrane</keyword>
<sequence>MTSARRRRNRGAGARTGAVDGGTTHVSRSPDTAASTYPPPVYPPPVYPPSVYPPSVYSPAEDRRSAPPAGVLWWLGSTILLGVLVGVTWWLLAPTGRIFGDPTVSTQWVLRDLAFAGLELVAGVTIGVVLALRLSLPAVVPRITAALGGSVIGSLLALGVGQGLASLLGPDGRVGLPGSDFALASYGALAIWPATTAIVVFVVALIGLARRRS</sequence>
<feature type="compositionally biased region" description="Basic residues" evidence="1">
    <location>
        <begin position="1"/>
        <end position="10"/>
    </location>
</feature>
<dbReference type="OrthoDB" id="4965243at2"/>
<feature type="compositionally biased region" description="Polar residues" evidence="1">
    <location>
        <begin position="24"/>
        <end position="35"/>
    </location>
</feature>
<accession>A0A4S5E7E2</accession>
<keyword evidence="2" id="KW-1133">Transmembrane helix</keyword>
<evidence type="ECO:0000313" key="3">
    <source>
        <dbReference type="EMBL" id="THJ67535.1"/>
    </source>
</evidence>
<dbReference type="AlphaFoldDB" id="A0A4S5E7E2"/>
<name>A0A4S5E7E2_9MICC</name>
<dbReference type="RefSeq" id="WP_136453474.1">
    <property type="nucleotide sequence ID" value="NZ_SSWH01000003.1"/>
</dbReference>
<keyword evidence="2" id="KW-0812">Transmembrane</keyword>
<evidence type="ECO:0000256" key="2">
    <source>
        <dbReference type="SAM" id="Phobius"/>
    </source>
</evidence>
<feature type="transmembrane region" description="Helical" evidence="2">
    <location>
        <begin position="185"/>
        <end position="209"/>
    </location>
</feature>
<gene>
    <name evidence="3" type="ORF">E8P82_05430</name>
</gene>
<feature type="region of interest" description="Disordered" evidence="1">
    <location>
        <begin position="1"/>
        <end position="41"/>
    </location>
</feature>
<dbReference type="EMBL" id="SSWH01000003">
    <property type="protein sequence ID" value="THJ67535.1"/>
    <property type="molecule type" value="Genomic_DNA"/>
</dbReference>
<feature type="transmembrane region" description="Helical" evidence="2">
    <location>
        <begin position="144"/>
        <end position="165"/>
    </location>
</feature>
<organism evidence="3 4">
    <name type="scientific">Arthrobacter echini</name>
    <dbReference type="NCBI Taxonomy" id="1529066"/>
    <lineage>
        <taxon>Bacteria</taxon>
        <taxon>Bacillati</taxon>
        <taxon>Actinomycetota</taxon>
        <taxon>Actinomycetes</taxon>
        <taxon>Micrococcales</taxon>
        <taxon>Micrococcaceae</taxon>
        <taxon>Arthrobacter</taxon>
    </lineage>
</organism>
<protein>
    <recommendedName>
        <fullName evidence="5">DUF2567 domain-containing protein</fullName>
    </recommendedName>
</protein>